<keyword evidence="2" id="KW-0378">Hydrolase</keyword>
<dbReference type="EMBL" id="GG662507">
    <property type="protein sequence ID" value="EAR83757.2"/>
    <property type="molecule type" value="Genomic_DNA"/>
</dbReference>
<proteinExistence type="predicted"/>
<dbReference type="GeneID" id="7837000"/>
<dbReference type="Proteomes" id="UP000009168">
    <property type="component" value="Unassembled WGS sequence"/>
</dbReference>
<sequence length="665" mass="75827">MELFFSESDISESDINQIIRPKRLMYGQHDLGPNVKNIKGTMVMRKDFQVVNSRQEKLQCSLFFPKNEQQSNLLVIYLHGNSGCRLEANPVVANLAPLGYHVCSYDSSGCGLSEGKYVTLGINEKDDLHAIINKMKQQFGYTHFILWGRSMGAVTSLMYCLSIQDQYVVAGGQLNNLNGVVGLVIDSAFSNFANLTKEIASKKISSLLVSIGIKHLRNKLKKALNGMDLFEIDLSYDIKKLKLPAIFAYSENDTVILPKHTHILYDNYGGPKQKAQFQGDHNCMRDSNYFNSIISFINNYLKHYKCSENHFHSIENQAAFSQTNPSLRLNTLNSSLKLNSTGLYNSNQFLINNTLNTPLKIDLQTPRENLVSNAKSHTISDFYKKKSSQQEKNTNQKQLFQQYVNQQSQKPDQRLNLGIPNNLVSQSVDSSIYFPITNKSNQKYVIQNPQNLNTISDNNENYFSLQQQQLQQQQQQQPSQINVMNPQANQDLRLLQVNNYINPSISQNTTYLQKGYQQNQVFVNPQYVQATPSQTQPQPQPLLLSNMNLPNYNQSRDSYHKVQYQQVRQSQMTSPSNNFANTVSQLKITNNQNLNNNQIKRSQSSSSISFPVQKIDNNYLNNLKRMSFITANNSQNNTVINSIYSQPANFKSSFNVQYSNHIKLK</sequence>
<accession>I7LZE9</accession>
<dbReference type="AlphaFoldDB" id="I7LZE9"/>
<protein>
    <submittedName>
        <fullName evidence="2">Alpha/beta fold hydrolase</fullName>
    </submittedName>
</protein>
<dbReference type="ESTHER" id="tetts-q22el7">
    <property type="family name" value="AlphaBeta_hydrolase"/>
</dbReference>
<evidence type="ECO:0000259" key="1">
    <source>
        <dbReference type="Pfam" id="PF12146"/>
    </source>
</evidence>
<name>I7LZE9_TETTS</name>
<dbReference type="eggNOG" id="KOG1552">
    <property type="taxonomic scope" value="Eukaryota"/>
</dbReference>
<reference evidence="3" key="1">
    <citation type="journal article" date="2006" name="PLoS Biol.">
        <title>Macronuclear genome sequence of the ciliate Tetrahymena thermophila, a model eukaryote.</title>
        <authorList>
            <person name="Eisen J.A."/>
            <person name="Coyne R.S."/>
            <person name="Wu M."/>
            <person name="Wu D."/>
            <person name="Thiagarajan M."/>
            <person name="Wortman J.R."/>
            <person name="Badger J.H."/>
            <person name="Ren Q."/>
            <person name="Amedeo P."/>
            <person name="Jones K.M."/>
            <person name="Tallon L.J."/>
            <person name="Delcher A.L."/>
            <person name="Salzberg S.L."/>
            <person name="Silva J.C."/>
            <person name="Haas B.J."/>
            <person name="Majoros W.H."/>
            <person name="Farzad M."/>
            <person name="Carlton J.M."/>
            <person name="Smith R.K. Jr."/>
            <person name="Garg J."/>
            <person name="Pearlman R.E."/>
            <person name="Karrer K.M."/>
            <person name="Sun L."/>
            <person name="Manning G."/>
            <person name="Elde N.C."/>
            <person name="Turkewitz A.P."/>
            <person name="Asai D.J."/>
            <person name="Wilkes D.E."/>
            <person name="Wang Y."/>
            <person name="Cai H."/>
            <person name="Collins K."/>
            <person name="Stewart B.A."/>
            <person name="Lee S.R."/>
            <person name="Wilamowska K."/>
            <person name="Weinberg Z."/>
            <person name="Ruzzo W.L."/>
            <person name="Wloga D."/>
            <person name="Gaertig J."/>
            <person name="Frankel J."/>
            <person name="Tsao C.-C."/>
            <person name="Gorovsky M.A."/>
            <person name="Keeling P.J."/>
            <person name="Waller R.F."/>
            <person name="Patron N.J."/>
            <person name="Cherry J.M."/>
            <person name="Stover N.A."/>
            <person name="Krieger C.J."/>
            <person name="del Toro C."/>
            <person name="Ryder H.F."/>
            <person name="Williamson S.C."/>
            <person name="Barbeau R.A."/>
            <person name="Hamilton E.P."/>
            <person name="Orias E."/>
        </authorList>
    </citation>
    <scope>NUCLEOTIDE SEQUENCE [LARGE SCALE GENOMIC DNA]</scope>
    <source>
        <strain evidence="3">SB210</strain>
    </source>
</reference>
<dbReference type="GO" id="GO:0016787">
    <property type="term" value="F:hydrolase activity"/>
    <property type="evidence" value="ECO:0007669"/>
    <property type="project" value="UniProtKB-KW"/>
</dbReference>
<dbReference type="Pfam" id="PF12146">
    <property type="entry name" value="Hydrolase_4"/>
    <property type="match status" value="1"/>
</dbReference>
<keyword evidence="3" id="KW-1185">Reference proteome</keyword>
<feature type="domain" description="Serine aminopeptidase S33" evidence="1">
    <location>
        <begin position="73"/>
        <end position="166"/>
    </location>
</feature>
<dbReference type="InParanoid" id="I7LZE9"/>
<dbReference type="PANTHER" id="PTHR43358:SF4">
    <property type="entry name" value="ALPHA_BETA HYDROLASE FOLD-1 DOMAIN-CONTAINING PROTEIN"/>
    <property type="match status" value="1"/>
</dbReference>
<dbReference type="SUPFAM" id="SSF53474">
    <property type="entry name" value="alpha/beta-Hydrolases"/>
    <property type="match status" value="1"/>
</dbReference>
<evidence type="ECO:0000313" key="2">
    <source>
        <dbReference type="EMBL" id="EAR83757.2"/>
    </source>
</evidence>
<gene>
    <name evidence="2" type="ORF">TTHERM_00825520</name>
</gene>
<dbReference type="PANTHER" id="PTHR43358">
    <property type="entry name" value="ALPHA/BETA-HYDROLASE"/>
    <property type="match status" value="1"/>
</dbReference>
<evidence type="ECO:0000313" key="3">
    <source>
        <dbReference type="Proteomes" id="UP000009168"/>
    </source>
</evidence>
<dbReference type="OrthoDB" id="10249433at2759"/>
<dbReference type="InterPro" id="IPR029058">
    <property type="entry name" value="AB_hydrolase_fold"/>
</dbReference>
<organism evidence="2 3">
    <name type="scientific">Tetrahymena thermophila (strain SB210)</name>
    <dbReference type="NCBI Taxonomy" id="312017"/>
    <lineage>
        <taxon>Eukaryota</taxon>
        <taxon>Sar</taxon>
        <taxon>Alveolata</taxon>
        <taxon>Ciliophora</taxon>
        <taxon>Intramacronucleata</taxon>
        <taxon>Oligohymenophorea</taxon>
        <taxon>Hymenostomatida</taxon>
        <taxon>Tetrahymenina</taxon>
        <taxon>Tetrahymenidae</taxon>
        <taxon>Tetrahymena</taxon>
    </lineage>
</organism>
<dbReference type="InterPro" id="IPR052920">
    <property type="entry name" value="DNA-binding_regulatory"/>
</dbReference>
<dbReference type="Gene3D" id="3.40.50.1820">
    <property type="entry name" value="alpha/beta hydrolase"/>
    <property type="match status" value="1"/>
</dbReference>
<dbReference type="RefSeq" id="XP_001031420.2">
    <property type="nucleotide sequence ID" value="XM_001031420.2"/>
</dbReference>
<dbReference type="STRING" id="312017.I7LZE9"/>
<dbReference type="KEGG" id="tet:TTHERM_00825520"/>
<dbReference type="InterPro" id="IPR022742">
    <property type="entry name" value="Hydrolase_4"/>
</dbReference>